<dbReference type="AlphaFoldDB" id="A0A0A0JYI3"/>
<dbReference type="EMBL" id="AVPL01000012">
    <property type="protein sequence ID" value="KGN41799.1"/>
    <property type="molecule type" value="Genomic_DNA"/>
</dbReference>
<organism evidence="2 3">
    <name type="scientific">Knoellia aerolata DSM 18566</name>
    <dbReference type="NCBI Taxonomy" id="1385519"/>
    <lineage>
        <taxon>Bacteria</taxon>
        <taxon>Bacillati</taxon>
        <taxon>Actinomycetota</taxon>
        <taxon>Actinomycetes</taxon>
        <taxon>Micrococcales</taxon>
        <taxon>Intrasporangiaceae</taxon>
        <taxon>Knoellia</taxon>
    </lineage>
</organism>
<evidence type="ECO:0000256" key="1">
    <source>
        <dbReference type="SAM" id="MobiDB-lite"/>
    </source>
</evidence>
<feature type="compositionally biased region" description="Acidic residues" evidence="1">
    <location>
        <begin position="324"/>
        <end position="335"/>
    </location>
</feature>
<evidence type="ECO:0000313" key="3">
    <source>
        <dbReference type="Proteomes" id="UP000030013"/>
    </source>
</evidence>
<dbReference type="Proteomes" id="UP000030013">
    <property type="component" value="Unassembled WGS sequence"/>
</dbReference>
<dbReference type="eggNOG" id="ENOG50320PT">
    <property type="taxonomic scope" value="Bacteria"/>
</dbReference>
<accession>A0A0A0JYI3</accession>
<proteinExistence type="predicted"/>
<reference evidence="2 3" key="1">
    <citation type="submission" date="2013-08" db="EMBL/GenBank/DDBJ databases">
        <title>The genome sequence of Knoellia aerolata.</title>
        <authorList>
            <person name="Zhu W."/>
            <person name="Wang G."/>
        </authorList>
    </citation>
    <scope>NUCLEOTIDE SEQUENCE [LARGE SCALE GENOMIC DNA]</scope>
    <source>
        <strain evidence="2 3">DSM 18566</strain>
    </source>
</reference>
<protein>
    <submittedName>
        <fullName evidence="2">Uncharacterized protein</fullName>
    </submittedName>
</protein>
<name>A0A0A0JYI3_9MICO</name>
<keyword evidence="3" id="KW-1185">Reference proteome</keyword>
<sequence length="343" mass="37534">MNHEADDFAPHDLLSTAFRVLASGPLPIDWLARRLRTELRDARVTRERLIDTVMSTTLLVGMPDGRICRLLDVLDGQTLTHRVEAATTGRTDLWTNVSLLPLLVCAALDPIPLVTGGALTAAEFGHPALVGPPGWMPDVPAGALLALTVERGRVRIEALSDGVGSTPAQEQRVRAILGRHIRDEAWWSDVAEPNREAELNRAVSHGLIEDPELFRTPVSPLIELLHDVLSEHSRAHVFDDAAAWDAGDVVSFVVAGMPESLYAEFNRRATRYGMSLDRFVIATLGHCAWRTPFAEDLGPWESWEVPQTQPSAPAILRAVQSMSDPEDAPDPEDPNAVEGAESR</sequence>
<feature type="region of interest" description="Disordered" evidence="1">
    <location>
        <begin position="311"/>
        <end position="343"/>
    </location>
</feature>
<evidence type="ECO:0000313" key="2">
    <source>
        <dbReference type="EMBL" id="KGN41799.1"/>
    </source>
</evidence>
<gene>
    <name evidence="2" type="ORF">N801_04530</name>
</gene>
<comment type="caution">
    <text evidence="2">The sequence shown here is derived from an EMBL/GenBank/DDBJ whole genome shotgun (WGS) entry which is preliminary data.</text>
</comment>